<dbReference type="Pfam" id="PF24542">
    <property type="entry name" value="Ig_TPPC8_C"/>
    <property type="match status" value="1"/>
</dbReference>
<dbReference type="EMBL" id="PKMF04000411">
    <property type="protein sequence ID" value="KAK7833129.1"/>
    <property type="molecule type" value="Genomic_DNA"/>
</dbReference>
<evidence type="ECO:0000313" key="2">
    <source>
        <dbReference type="EMBL" id="KAK7833129.1"/>
    </source>
</evidence>
<dbReference type="GO" id="GO:1990072">
    <property type="term" value="C:TRAPPIII protein complex"/>
    <property type="evidence" value="ECO:0007669"/>
    <property type="project" value="TreeGrafter"/>
</dbReference>
<evidence type="ECO:0000313" key="3">
    <source>
        <dbReference type="Proteomes" id="UP000237347"/>
    </source>
</evidence>
<keyword evidence="3" id="KW-1185">Reference proteome</keyword>
<accession>A0AAW0K3M6</accession>
<organism evidence="2 3">
    <name type="scientific">Quercus suber</name>
    <name type="common">Cork oak</name>
    <dbReference type="NCBI Taxonomy" id="58331"/>
    <lineage>
        <taxon>Eukaryota</taxon>
        <taxon>Viridiplantae</taxon>
        <taxon>Streptophyta</taxon>
        <taxon>Embryophyta</taxon>
        <taxon>Tracheophyta</taxon>
        <taxon>Spermatophyta</taxon>
        <taxon>Magnoliopsida</taxon>
        <taxon>eudicotyledons</taxon>
        <taxon>Gunneridae</taxon>
        <taxon>Pentapetalae</taxon>
        <taxon>rosids</taxon>
        <taxon>fabids</taxon>
        <taxon>Fagales</taxon>
        <taxon>Fagaceae</taxon>
        <taxon>Quercus</taxon>
    </lineage>
</organism>
<reference evidence="2 3" key="1">
    <citation type="journal article" date="2018" name="Sci. Data">
        <title>The draft genome sequence of cork oak.</title>
        <authorList>
            <person name="Ramos A.M."/>
            <person name="Usie A."/>
            <person name="Barbosa P."/>
            <person name="Barros P.M."/>
            <person name="Capote T."/>
            <person name="Chaves I."/>
            <person name="Simoes F."/>
            <person name="Abreu I."/>
            <person name="Carrasquinho I."/>
            <person name="Faro C."/>
            <person name="Guimaraes J.B."/>
            <person name="Mendonca D."/>
            <person name="Nobrega F."/>
            <person name="Rodrigues L."/>
            <person name="Saibo N.J.M."/>
            <person name="Varela M.C."/>
            <person name="Egas C."/>
            <person name="Matos J."/>
            <person name="Miguel C.M."/>
            <person name="Oliveira M.M."/>
            <person name="Ricardo C.P."/>
            <person name="Goncalves S."/>
        </authorList>
    </citation>
    <scope>NUCLEOTIDE SEQUENCE [LARGE SCALE GENOMIC DNA]</scope>
    <source>
        <strain evidence="3">cv. HL8</strain>
    </source>
</reference>
<evidence type="ECO:0000259" key="1">
    <source>
        <dbReference type="Pfam" id="PF24542"/>
    </source>
</evidence>
<gene>
    <name evidence="2" type="ORF">CFP56_025801</name>
</gene>
<dbReference type="InterPro" id="IPR057651">
    <property type="entry name" value="Ig_TPPC8_C"/>
</dbReference>
<dbReference type="AlphaFoldDB" id="A0AAW0K3M6"/>
<comment type="caution">
    <text evidence="2">The sequence shown here is derived from an EMBL/GenBank/DDBJ whole genome shotgun (WGS) entry which is preliminary data.</text>
</comment>
<sequence>MIIYNSSDAVASVHVKTFDSVNTGGHLSEGTSSPSGNQSGWHWHDASVEKDIKVTSDVVGARVRKSLSLESVTPFVWSGTSSTSIQIQPMSKTEIPLQICVFSAGIYDLSNYVLQWNLLSSEGPKSLEGTKQSSGTCQGYPYYLTVLQSS</sequence>
<proteinExistence type="predicted"/>
<dbReference type="PANTHER" id="PTHR12975">
    <property type="entry name" value="TRANSPORT PROTEIN TRAPP"/>
    <property type="match status" value="1"/>
</dbReference>
<protein>
    <recommendedName>
        <fullName evidence="1">TPPC8 C-terminal Ig-like domain-containing protein</fullName>
    </recommendedName>
</protein>
<dbReference type="Proteomes" id="UP000237347">
    <property type="component" value="Unassembled WGS sequence"/>
</dbReference>
<dbReference type="PANTHER" id="PTHR12975:SF6">
    <property type="entry name" value="TRAFFICKING PROTEIN PARTICLE COMPLEX SUBUNIT 8"/>
    <property type="match status" value="1"/>
</dbReference>
<name>A0AAW0K3M6_QUESU</name>
<feature type="domain" description="TPPC8 C-terminal Ig-like" evidence="1">
    <location>
        <begin position="49"/>
        <end position="111"/>
    </location>
</feature>
<dbReference type="InterPro" id="IPR024420">
    <property type="entry name" value="TRAPP_III_complex_Trs85"/>
</dbReference>